<feature type="compositionally biased region" description="Polar residues" evidence="12">
    <location>
        <begin position="219"/>
        <end position="228"/>
    </location>
</feature>
<evidence type="ECO:0000256" key="11">
    <source>
        <dbReference type="PROSITE-ProRule" id="PRU00042"/>
    </source>
</evidence>
<organism evidence="14 15">
    <name type="scientific">Amazona collaria</name>
    <name type="common">yellow-billed parrot</name>
    <dbReference type="NCBI Taxonomy" id="241587"/>
    <lineage>
        <taxon>Eukaryota</taxon>
        <taxon>Metazoa</taxon>
        <taxon>Chordata</taxon>
        <taxon>Craniata</taxon>
        <taxon>Vertebrata</taxon>
        <taxon>Euteleostomi</taxon>
        <taxon>Archelosauria</taxon>
        <taxon>Archosauria</taxon>
        <taxon>Dinosauria</taxon>
        <taxon>Saurischia</taxon>
        <taxon>Theropoda</taxon>
        <taxon>Coelurosauria</taxon>
        <taxon>Aves</taxon>
        <taxon>Neognathae</taxon>
        <taxon>Neoaves</taxon>
        <taxon>Telluraves</taxon>
        <taxon>Australaves</taxon>
        <taxon>Psittaciformes</taxon>
        <taxon>Psittacidae</taxon>
        <taxon>Amazona</taxon>
    </lineage>
</organism>
<keyword evidence="7" id="KW-0805">Transcription regulation</keyword>
<dbReference type="GO" id="GO:0001227">
    <property type="term" value="F:DNA-binding transcription repressor activity, RNA polymerase II-specific"/>
    <property type="evidence" value="ECO:0007669"/>
    <property type="project" value="TreeGrafter"/>
</dbReference>
<reference evidence="14" key="2">
    <citation type="submission" date="2025-09" db="UniProtKB">
        <authorList>
            <consortium name="Ensembl"/>
        </authorList>
    </citation>
    <scope>IDENTIFICATION</scope>
</reference>
<evidence type="ECO:0000313" key="15">
    <source>
        <dbReference type="Proteomes" id="UP000694522"/>
    </source>
</evidence>
<comment type="similarity">
    <text evidence="2">Belongs to the krueppel C2H2-type zinc-finger protein family.</text>
</comment>
<dbReference type="SMART" id="SM00355">
    <property type="entry name" value="ZnF_C2H2"/>
    <property type="match status" value="16"/>
</dbReference>
<evidence type="ECO:0000256" key="4">
    <source>
        <dbReference type="ARBA" id="ARBA00022737"/>
    </source>
</evidence>
<dbReference type="Pfam" id="PF00096">
    <property type="entry name" value="zf-C2H2"/>
    <property type="match status" value="3"/>
</dbReference>
<feature type="domain" description="C2H2-type" evidence="13">
    <location>
        <begin position="921"/>
        <end position="948"/>
    </location>
</feature>
<dbReference type="FunFam" id="3.30.160.60:FF:000630">
    <property type="entry name" value="Zinc finger protein 180"/>
    <property type="match status" value="1"/>
</dbReference>
<protein>
    <recommendedName>
        <fullName evidence="13">C2H2-type domain-containing protein</fullName>
    </recommendedName>
</protein>
<evidence type="ECO:0000256" key="5">
    <source>
        <dbReference type="ARBA" id="ARBA00022771"/>
    </source>
</evidence>
<comment type="subcellular location">
    <subcellularLocation>
        <location evidence="1">Nucleus</location>
    </subcellularLocation>
</comment>
<feature type="region of interest" description="Disordered" evidence="12">
    <location>
        <begin position="212"/>
        <end position="234"/>
    </location>
</feature>
<feature type="compositionally biased region" description="Polar residues" evidence="12">
    <location>
        <begin position="283"/>
        <end position="293"/>
    </location>
</feature>
<keyword evidence="9" id="KW-0804">Transcription</keyword>
<feature type="region of interest" description="Disordered" evidence="12">
    <location>
        <begin position="34"/>
        <end position="56"/>
    </location>
</feature>
<feature type="compositionally biased region" description="Polar residues" evidence="12">
    <location>
        <begin position="697"/>
        <end position="709"/>
    </location>
</feature>
<feature type="domain" description="C2H2-type" evidence="13">
    <location>
        <begin position="357"/>
        <end position="385"/>
    </location>
</feature>
<dbReference type="PROSITE" id="PS50157">
    <property type="entry name" value="ZINC_FINGER_C2H2_2"/>
    <property type="match status" value="12"/>
</dbReference>
<keyword evidence="3" id="KW-0479">Metal-binding</keyword>
<keyword evidence="5 11" id="KW-0863">Zinc-finger</keyword>
<feature type="domain" description="C2H2-type" evidence="13">
    <location>
        <begin position="893"/>
        <end position="920"/>
    </location>
</feature>
<feature type="region of interest" description="Disordered" evidence="12">
    <location>
        <begin position="417"/>
        <end position="440"/>
    </location>
</feature>
<keyword evidence="6" id="KW-0862">Zinc</keyword>
<evidence type="ECO:0000259" key="13">
    <source>
        <dbReference type="PROSITE" id="PS50157"/>
    </source>
</evidence>
<feature type="region of interest" description="Disordered" evidence="12">
    <location>
        <begin position="675"/>
        <end position="712"/>
    </location>
</feature>
<name>A0A8B9G235_9PSIT</name>
<dbReference type="GO" id="GO:0000978">
    <property type="term" value="F:RNA polymerase II cis-regulatory region sequence-specific DNA binding"/>
    <property type="evidence" value="ECO:0007669"/>
    <property type="project" value="TreeGrafter"/>
</dbReference>
<keyword evidence="4" id="KW-0677">Repeat</keyword>
<evidence type="ECO:0000256" key="8">
    <source>
        <dbReference type="ARBA" id="ARBA00023125"/>
    </source>
</evidence>
<evidence type="ECO:0000256" key="2">
    <source>
        <dbReference type="ARBA" id="ARBA00006991"/>
    </source>
</evidence>
<dbReference type="AlphaFoldDB" id="A0A8B9G235"/>
<evidence type="ECO:0000256" key="9">
    <source>
        <dbReference type="ARBA" id="ARBA00023163"/>
    </source>
</evidence>
<feature type="domain" description="C2H2-type" evidence="13">
    <location>
        <begin position="794"/>
        <end position="816"/>
    </location>
</feature>
<feature type="domain" description="C2H2-type" evidence="13">
    <location>
        <begin position="494"/>
        <end position="521"/>
    </location>
</feature>
<dbReference type="FunFam" id="3.30.160.60:FF:000688">
    <property type="entry name" value="zinc finger protein 197 isoform X1"/>
    <property type="match status" value="1"/>
</dbReference>
<evidence type="ECO:0000256" key="10">
    <source>
        <dbReference type="ARBA" id="ARBA00023242"/>
    </source>
</evidence>
<feature type="domain" description="C2H2-type" evidence="13">
    <location>
        <begin position="599"/>
        <end position="626"/>
    </location>
</feature>
<feature type="domain" description="C2H2-type" evidence="13">
    <location>
        <begin position="1021"/>
        <end position="1043"/>
    </location>
</feature>
<evidence type="ECO:0000256" key="6">
    <source>
        <dbReference type="ARBA" id="ARBA00022833"/>
    </source>
</evidence>
<feature type="domain" description="C2H2-type" evidence="13">
    <location>
        <begin position="550"/>
        <end position="577"/>
    </location>
</feature>
<dbReference type="Proteomes" id="UP000694522">
    <property type="component" value="Unplaced"/>
</dbReference>
<dbReference type="Ensembl" id="ENSACOT00000019134.1">
    <property type="protein sequence ID" value="ENSACOP00000018468.1"/>
    <property type="gene ID" value="ENSACOG00000012740.1"/>
</dbReference>
<dbReference type="FunFam" id="3.30.160.60:FF:000176">
    <property type="entry name" value="zinc finger protein 70"/>
    <property type="match status" value="1"/>
</dbReference>
<sequence>MSVAQGSSEPADDSESDVFEIVLPITVLVLSDDNFLPDGSEEQAASVPKSKEEDELEVNLNSSILLQSNGTPSYDSNSVSIWEENNTASNEDNSITYTEEKQVAESVCNDSKLYLTDGGAAGMDECQNCVLPCKTQLTERNEASCKEQCDSDDSSQKIPPLFSAGIEGRYDTIKTNSQVTLAAIPKHEEEPVGVANHSSQEKQQEIPKEIETSVEMKNPDSSENGDNEASNRSKFEDETLGSLLECDLKEEPKFAYNCSALFLNGCSSASEELVQEVGKPEMSASTSAESNTPGEHIFETLSPFPKKRGRQQKVISLHASTKDSQNQQEGLACLGDIITIKPLPKASSKNKHERLNLKCRFCSSVYKCSAHLKKHLYSAHKGKKIYKCCFCKRTFFFSVNLKNHLKLHKKITRLKNARKNRKNVRKVGQRRSEERQSETKKKESKYHELFSKVERDFTPLSGPVSFSCRICFFASSNPRVFIHHMKGHKERPPYQCPQCDYSCISLSYLLNHIYWHAGYKLYQCRFCTFFSLYFTSMVRHSYIHTGARLYSCEFCQSNFTSTTALKRHRRLHAGKETCQGQQVVLATGRKRTQRPVKSYTCDECNMVFYTKGHLCFHKKFHEQFKANGYTNQSNECHKRKRCEADSDSQETVSLSLSGGEENDCLGGGVTASAVGSAQEDNVRGNKKTHSRKKFSENSHGSSSLPTGNRSEVPLNTHHMEAIICKGEPLFNSKTSHSQVQDEDAYCKYVENLKVTWPSSLSAFKTYRCQHCSYATTLHSNFRLHLKLHTNERQFVCEECNKAFKTSDDLQKHSLIHLKNGYEFGHCLYVDSCVEDLEWRREIPVGMCPERDFGSLEGSSSVHSLLGSEVCGLQPAVQGREENDLLGQSQPQYYQCAKCEYATYILSNLKLHVRTHTGERPYSCSVCQRKFRTSSHLKRHRVMHYNSDYLKCRICDYSTNKWLSLKRHLASHSCEEMSSADCLYEQKQLPVKTYTCKECGYCTLRSGNLKLHVRIHTGEKPYKCSQCAIAFRTSSHLKRHLVTHLKLQCRRCKFSTFDKCDFHKHVKTHKRKHKCGKCNVMLPTKKLLEQHKRQHELEM</sequence>
<keyword evidence="10" id="KW-0539">Nucleus</keyword>
<dbReference type="GO" id="GO:0008270">
    <property type="term" value="F:zinc ion binding"/>
    <property type="evidence" value="ECO:0007669"/>
    <property type="project" value="UniProtKB-KW"/>
</dbReference>
<dbReference type="PANTHER" id="PTHR24399">
    <property type="entry name" value="ZINC FINGER AND BTB DOMAIN-CONTAINING"/>
    <property type="match status" value="1"/>
</dbReference>
<dbReference type="GO" id="GO:0001817">
    <property type="term" value="P:regulation of cytokine production"/>
    <property type="evidence" value="ECO:0007669"/>
    <property type="project" value="TreeGrafter"/>
</dbReference>
<accession>A0A8B9G235</accession>
<dbReference type="PANTHER" id="PTHR24399:SF23">
    <property type="entry name" value="C2H2-TYPE DOMAIN-CONTAINING PROTEIN"/>
    <property type="match status" value="1"/>
</dbReference>
<dbReference type="InterPro" id="IPR013087">
    <property type="entry name" value="Znf_C2H2_type"/>
</dbReference>
<evidence type="ECO:0000256" key="12">
    <source>
        <dbReference type="SAM" id="MobiDB-lite"/>
    </source>
</evidence>
<feature type="domain" description="C2H2-type" evidence="13">
    <location>
        <begin position="993"/>
        <end position="1020"/>
    </location>
</feature>
<dbReference type="InterPro" id="IPR036236">
    <property type="entry name" value="Znf_C2H2_sf"/>
</dbReference>
<dbReference type="FunFam" id="3.30.160.60:FF:000185">
    <property type="entry name" value="zinc finger protein 319"/>
    <property type="match status" value="1"/>
</dbReference>
<dbReference type="SUPFAM" id="SSF57667">
    <property type="entry name" value="beta-beta-alpha zinc fingers"/>
    <property type="match status" value="6"/>
</dbReference>
<reference evidence="14" key="1">
    <citation type="submission" date="2025-08" db="UniProtKB">
        <authorList>
            <consortium name="Ensembl"/>
        </authorList>
    </citation>
    <scope>IDENTIFICATION</scope>
</reference>
<feature type="compositionally biased region" description="Basic and acidic residues" evidence="12">
    <location>
        <begin position="430"/>
        <end position="440"/>
    </location>
</feature>
<feature type="domain" description="C2H2-type" evidence="13">
    <location>
        <begin position="1072"/>
        <end position="1098"/>
    </location>
</feature>
<evidence type="ECO:0000256" key="3">
    <source>
        <dbReference type="ARBA" id="ARBA00022723"/>
    </source>
</evidence>
<dbReference type="Gene3D" id="3.30.160.60">
    <property type="entry name" value="Classic Zinc Finger"/>
    <property type="match status" value="8"/>
</dbReference>
<evidence type="ECO:0000256" key="7">
    <source>
        <dbReference type="ARBA" id="ARBA00023015"/>
    </source>
</evidence>
<feature type="domain" description="C2H2-type" evidence="13">
    <location>
        <begin position="386"/>
        <end position="408"/>
    </location>
</feature>
<evidence type="ECO:0000256" key="1">
    <source>
        <dbReference type="ARBA" id="ARBA00004123"/>
    </source>
</evidence>
<proteinExistence type="inferred from homology"/>
<feature type="region of interest" description="Disordered" evidence="12">
    <location>
        <begin position="187"/>
        <end position="206"/>
    </location>
</feature>
<keyword evidence="15" id="KW-1185">Reference proteome</keyword>
<dbReference type="PROSITE" id="PS00028">
    <property type="entry name" value="ZINC_FINGER_C2H2_1"/>
    <property type="match status" value="9"/>
</dbReference>
<dbReference type="GO" id="GO:0005654">
    <property type="term" value="C:nucleoplasm"/>
    <property type="evidence" value="ECO:0007669"/>
    <property type="project" value="TreeGrafter"/>
</dbReference>
<evidence type="ECO:0000313" key="14">
    <source>
        <dbReference type="Ensembl" id="ENSACOP00000018468.1"/>
    </source>
</evidence>
<dbReference type="GO" id="GO:0002682">
    <property type="term" value="P:regulation of immune system process"/>
    <property type="evidence" value="ECO:0007669"/>
    <property type="project" value="TreeGrafter"/>
</dbReference>
<feature type="region of interest" description="Disordered" evidence="12">
    <location>
        <begin position="281"/>
        <end position="307"/>
    </location>
</feature>
<feature type="compositionally biased region" description="Basic residues" evidence="12">
    <location>
        <begin position="417"/>
        <end position="429"/>
    </location>
</feature>
<keyword evidence="8" id="KW-0238">DNA-binding</keyword>
<feature type="domain" description="C2H2-type" evidence="13">
    <location>
        <begin position="766"/>
        <end position="793"/>
    </location>
</feature>